<dbReference type="RefSeq" id="WP_115895063.1">
    <property type="nucleotide sequence ID" value="NZ_QTLC01000073.1"/>
</dbReference>
<comment type="caution">
    <text evidence="2">The sequence shown here is derived from an EMBL/GenBank/DDBJ whole genome shotgun (WGS) entry which is preliminary data.</text>
</comment>
<gene>
    <name evidence="2" type="ORF">DXT76_19175</name>
</gene>
<dbReference type="Proteomes" id="UP000257032">
    <property type="component" value="Unassembled WGS sequence"/>
</dbReference>
<dbReference type="AlphaFoldDB" id="A0A3D8VF17"/>
<protein>
    <recommendedName>
        <fullName evidence="1">DUF5710 domain-containing protein</fullName>
    </recommendedName>
</protein>
<organism evidence="2 3">
    <name type="scientific">Halobacillus trueperi</name>
    <dbReference type="NCBI Taxonomy" id="156205"/>
    <lineage>
        <taxon>Bacteria</taxon>
        <taxon>Bacillati</taxon>
        <taxon>Bacillota</taxon>
        <taxon>Bacilli</taxon>
        <taxon>Bacillales</taxon>
        <taxon>Bacillaceae</taxon>
        <taxon>Halobacillus</taxon>
    </lineage>
</organism>
<evidence type="ECO:0000313" key="2">
    <source>
        <dbReference type="EMBL" id="RDY67651.1"/>
    </source>
</evidence>
<dbReference type="EMBL" id="QTLC01000073">
    <property type="protein sequence ID" value="RDY67651.1"/>
    <property type="molecule type" value="Genomic_DNA"/>
</dbReference>
<proteinExistence type="predicted"/>
<evidence type="ECO:0000313" key="3">
    <source>
        <dbReference type="Proteomes" id="UP000257032"/>
    </source>
</evidence>
<sequence length="245" mass="28931">MFKKIIGKLYKNKNNNNEHSSKGVLPKNKKRYYLNVPYKEKEAAKNLGAKWHPGRRRWYIEEIVDNEDFNKWLNYEEEYSLFAMRFYLAASVRCCWKCKNNSRILGVLYDSYEHLYPDLYVIGSKEIDVNTWYKEYEPFFSPLSELTDETLQALESVNHPMAKECVTLAKKKNAQQYCEHCNAKQGNYHLFEEIDSPFSFMDPNLLSDIRLYKVNFPVKSYSTPSFSSLGNKRAFVRKATIEVIT</sequence>
<feature type="domain" description="DUF5710" evidence="1">
    <location>
        <begin position="31"/>
        <end position="73"/>
    </location>
</feature>
<name>A0A3D8VF17_9BACI</name>
<accession>A0A3D8VF17</accession>
<reference evidence="2 3" key="1">
    <citation type="submission" date="2018-08" db="EMBL/GenBank/DDBJ databases">
        <title>Genome sequence of strict halophilic Halobacillus trueperi SS1 isolated from Lunsu, a salty water body of North West Himalayas.</title>
        <authorList>
            <person name="Gupta S."/>
            <person name="Sharma P."/>
            <person name="Dev K."/>
            <person name="Baumler D."/>
            <person name="Sourirajan A."/>
        </authorList>
    </citation>
    <scope>NUCLEOTIDE SEQUENCE [LARGE SCALE GENOMIC DNA]</scope>
    <source>
        <strain evidence="2 3">SS1</strain>
    </source>
</reference>
<evidence type="ECO:0000259" key="1">
    <source>
        <dbReference type="Pfam" id="PF18974"/>
    </source>
</evidence>
<dbReference type="Pfam" id="PF18974">
    <property type="entry name" value="DUF5710"/>
    <property type="match status" value="1"/>
</dbReference>
<dbReference type="InterPro" id="IPR043764">
    <property type="entry name" value="DUF5710"/>
</dbReference>